<evidence type="ECO:0000256" key="12">
    <source>
        <dbReference type="RuleBase" id="RU003357"/>
    </source>
</evidence>
<feature type="domain" description="TonB-dependent receptor-like beta-barrel" evidence="14">
    <location>
        <begin position="234"/>
        <end position="714"/>
    </location>
</feature>
<accession>A0ABW1KQH6</accession>
<reference evidence="16 17" key="1">
    <citation type="submission" date="2024-09" db="EMBL/GenBank/DDBJ databases">
        <authorList>
            <person name="Zhang Z.-H."/>
        </authorList>
    </citation>
    <scope>NUCLEOTIDE SEQUENCE [LARGE SCALE GENOMIC DNA]</scope>
    <source>
        <strain evidence="16 17">HHTR114</strain>
    </source>
</reference>
<evidence type="ECO:0000256" key="7">
    <source>
        <dbReference type="ARBA" id="ARBA00023065"/>
    </source>
</evidence>
<evidence type="ECO:0000313" key="17">
    <source>
        <dbReference type="Proteomes" id="UP001596116"/>
    </source>
</evidence>
<keyword evidence="3 11" id="KW-1134">Transmembrane beta strand</keyword>
<keyword evidence="4" id="KW-0410">Iron transport</keyword>
<dbReference type="PROSITE" id="PS52016">
    <property type="entry name" value="TONB_DEPENDENT_REC_3"/>
    <property type="match status" value="1"/>
</dbReference>
<gene>
    <name evidence="16" type="ORF">ACFMB1_00995</name>
</gene>
<comment type="subcellular location">
    <subcellularLocation>
        <location evidence="1 11">Cell outer membrane</location>
        <topology evidence="1 11">Multi-pass membrane protein</topology>
    </subcellularLocation>
</comment>
<dbReference type="Pfam" id="PF07715">
    <property type="entry name" value="Plug"/>
    <property type="match status" value="1"/>
</dbReference>
<keyword evidence="5 11" id="KW-0812">Transmembrane</keyword>
<evidence type="ECO:0000256" key="1">
    <source>
        <dbReference type="ARBA" id="ARBA00004571"/>
    </source>
</evidence>
<evidence type="ECO:0000256" key="9">
    <source>
        <dbReference type="ARBA" id="ARBA00023136"/>
    </source>
</evidence>
<evidence type="ECO:0000313" key="16">
    <source>
        <dbReference type="EMBL" id="MFC6034096.1"/>
    </source>
</evidence>
<sequence length="747" mass="79397">MRRKLISLPLFLAISAPGAFQPAFAEADIITVTASKRAQSLSDIAASVDVIGGAQIDKANGFNSAEEITQLLSGVQAAVANGNQIAFQIRGIGAVDHQALTPTAAAVYMDGVFLATNVQTGPLLYDLERIEVLKGPQGSLYGRNASSGAVNFISAAPSEETSGYLGWSYGRFDRLDASGALGGSLGGGFSGRIAGRYLKQDAALENIQTNPNIAAPSRAGGERDEFGLRGSLQWQGEGARFLLRAHYEEDNGVNAAPRNLNLDLGEHEISVGADGVQDTDNEFYGASIEAAAPVGDWELFSLTAIEGYGQDYGFDFDGAPAPFGDPTLNANLHYDREFLQWSEEIRLQGDWSLGHSLIGVSAAGEDFEQEYLIWCGELDPATRLGTCRYVGAPGRVGPSPASAGVATTLVNDIDQTRKTAAIFTYNDINLTDTLTLTLGARYTYENIKGEGQGVHIFDDGVVAFNNRDGLGPAIGENRIKENRFSGNAALSYRFSDAAMIYASFSNGYKSGGFNGEVQNNAAHFRDEGLFRAETVNAYELGYKGEPAPGLSLRAAAFYQDYDAPQARIFVNFALPGGGSITSNSLSNLDKAKAYGVEGGFDWAASKAFTLGGAVTLLETEISQTTDIGGNAALFDGNPLPFASDVSATGFARYVRELGAGVGLALQANAKYQSAFYLDAEGLAERRQEAYTIADAEAALVFGNGLELALRGRNLLNKDYAVSGYGFIGYNVFVGPPRSWEIAIRKSF</sequence>
<dbReference type="Proteomes" id="UP001596116">
    <property type="component" value="Unassembled WGS sequence"/>
</dbReference>
<keyword evidence="2 11" id="KW-0813">Transport</keyword>
<comment type="similarity">
    <text evidence="11 12">Belongs to the TonB-dependent receptor family.</text>
</comment>
<evidence type="ECO:0000256" key="4">
    <source>
        <dbReference type="ARBA" id="ARBA00022496"/>
    </source>
</evidence>
<evidence type="ECO:0000256" key="13">
    <source>
        <dbReference type="SAM" id="SignalP"/>
    </source>
</evidence>
<evidence type="ECO:0000256" key="8">
    <source>
        <dbReference type="ARBA" id="ARBA00023077"/>
    </source>
</evidence>
<proteinExistence type="inferred from homology"/>
<dbReference type="InterPro" id="IPR000531">
    <property type="entry name" value="Beta-barrel_TonB"/>
</dbReference>
<dbReference type="PANTHER" id="PTHR32552">
    <property type="entry name" value="FERRICHROME IRON RECEPTOR-RELATED"/>
    <property type="match status" value="1"/>
</dbReference>
<keyword evidence="9 11" id="KW-0472">Membrane</keyword>
<feature type="signal peptide" evidence="13">
    <location>
        <begin position="1"/>
        <end position="25"/>
    </location>
</feature>
<dbReference type="InterPro" id="IPR039426">
    <property type="entry name" value="TonB-dep_rcpt-like"/>
</dbReference>
<dbReference type="RefSeq" id="WP_379880593.1">
    <property type="nucleotide sequence ID" value="NZ_JBHPON010000001.1"/>
</dbReference>
<evidence type="ECO:0000256" key="6">
    <source>
        <dbReference type="ARBA" id="ARBA00023004"/>
    </source>
</evidence>
<keyword evidence="16" id="KW-0675">Receptor</keyword>
<keyword evidence="10 11" id="KW-0998">Cell outer membrane</keyword>
<organism evidence="16 17">
    <name type="scientific">Hyphococcus aureus</name>
    <dbReference type="NCBI Taxonomy" id="2666033"/>
    <lineage>
        <taxon>Bacteria</taxon>
        <taxon>Pseudomonadati</taxon>
        <taxon>Pseudomonadota</taxon>
        <taxon>Alphaproteobacteria</taxon>
        <taxon>Parvularculales</taxon>
        <taxon>Parvularculaceae</taxon>
        <taxon>Hyphococcus</taxon>
    </lineage>
</organism>
<evidence type="ECO:0000259" key="15">
    <source>
        <dbReference type="Pfam" id="PF07715"/>
    </source>
</evidence>
<evidence type="ECO:0000256" key="5">
    <source>
        <dbReference type="ARBA" id="ARBA00022692"/>
    </source>
</evidence>
<evidence type="ECO:0000256" key="2">
    <source>
        <dbReference type="ARBA" id="ARBA00022448"/>
    </source>
</evidence>
<evidence type="ECO:0000256" key="3">
    <source>
        <dbReference type="ARBA" id="ARBA00022452"/>
    </source>
</evidence>
<evidence type="ECO:0000256" key="10">
    <source>
        <dbReference type="ARBA" id="ARBA00023237"/>
    </source>
</evidence>
<protein>
    <submittedName>
        <fullName evidence="16">TonB-dependent receptor</fullName>
    </submittedName>
</protein>
<keyword evidence="6" id="KW-0408">Iron</keyword>
<dbReference type="PANTHER" id="PTHR32552:SF81">
    <property type="entry name" value="TONB-DEPENDENT OUTER MEMBRANE RECEPTOR"/>
    <property type="match status" value="1"/>
</dbReference>
<dbReference type="InterPro" id="IPR012910">
    <property type="entry name" value="Plug_dom"/>
</dbReference>
<dbReference type="InterPro" id="IPR036942">
    <property type="entry name" value="Beta-barrel_TonB_sf"/>
</dbReference>
<evidence type="ECO:0000256" key="11">
    <source>
        <dbReference type="PROSITE-ProRule" id="PRU01360"/>
    </source>
</evidence>
<feature type="domain" description="TonB-dependent receptor plug" evidence="15">
    <location>
        <begin position="41"/>
        <end position="149"/>
    </location>
</feature>
<keyword evidence="8 12" id="KW-0798">TonB box</keyword>
<dbReference type="Gene3D" id="2.40.170.20">
    <property type="entry name" value="TonB-dependent receptor, beta-barrel domain"/>
    <property type="match status" value="1"/>
</dbReference>
<dbReference type="EMBL" id="JBHPON010000001">
    <property type="protein sequence ID" value="MFC6034096.1"/>
    <property type="molecule type" value="Genomic_DNA"/>
</dbReference>
<comment type="caution">
    <text evidence="16">The sequence shown here is derived from an EMBL/GenBank/DDBJ whole genome shotgun (WGS) entry which is preliminary data.</text>
</comment>
<keyword evidence="13" id="KW-0732">Signal</keyword>
<dbReference type="Pfam" id="PF00593">
    <property type="entry name" value="TonB_dep_Rec_b-barrel"/>
    <property type="match status" value="1"/>
</dbReference>
<evidence type="ECO:0000259" key="14">
    <source>
        <dbReference type="Pfam" id="PF00593"/>
    </source>
</evidence>
<keyword evidence="17" id="KW-1185">Reference proteome</keyword>
<keyword evidence="7" id="KW-0406">Ion transport</keyword>
<feature type="chain" id="PRO_5045299299" evidence="13">
    <location>
        <begin position="26"/>
        <end position="747"/>
    </location>
</feature>
<name>A0ABW1KQH6_9PROT</name>
<dbReference type="SUPFAM" id="SSF56935">
    <property type="entry name" value="Porins"/>
    <property type="match status" value="1"/>
</dbReference>